<name>A0A5R9BTY2_9LACO</name>
<evidence type="ECO:0000313" key="2">
    <source>
        <dbReference type="EMBL" id="TLQ04065.1"/>
    </source>
</evidence>
<evidence type="ECO:0000313" key="3">
    <source>
        <dbReference type="Proteomes" id="UP000305541"/>
    </source>
</evidence>
<accession>A0A5R9BTY2</accession>
<sequence>MDKYKALFNKYKKAIIAVAALLVVGFGAKFALDAHNNNIVNRVSMKFTGYEGHGSAELSNYESVAKYMATVALKKEGVKKDSIKNILSSNFDTSALSAEDQVAVKSAQSDITSTRLDFKGKSTNLKNGDKVTIQFKNYNSEMPFKNGTKTFTVKGLKKTNKVSAKEIFDKLNVKAIGINGKGQIALSSKKSALIDSKISIKNNGSLSNGDTVSIKLPDSAFKDSTGKNEYTGSHTFDYKVSGLIDNKAISNIDDIKSATDTVMSDYTDDQGFEDDEYTSKFVNLYVNPYDGNEDEYYNNDESDEVSSKVEVSDSRETSSSTSNRLSIIAIYTVSRKDSDDDSDPSNVAVTVNDLSIKDQKLNIGDKKITSGDNVSSFDDSIKTFERNLEVTGLKLK</sequence>
<comment type="caution">
    <text evidence="2">The sequence shown here is derived from an EMBL/GenBank/DDBJ whole genome shotgun (WGS) entry which is preliminary data.</text>
</comment>
<dbReference type="RefSeq" id="WP_138474457.1">
    <property type="nucleotide sequence ID" value="NZ_VBTH01000010.1"/>
</dbReference>
<proteinExistence type="predicted"/>
<feature type="compositionally biased region" description="Acidic residues" evidence="1">
    <location>
        <begin position="292"/>
        <end position="304"/>
    </location>
</feature>
<dbReference type="AlphaFoldDB" id="A0A5R9BTY2"/>
<dbReference type="Proteomes" id="UP000305541">
    <property type="component" value="Unassembled WGS sequence"/>
</dbReference>
<gene>
    <name evidence="2" type="ORF">FEZ51_06465</name>
</gene>
<dbReference type="OrthoDB" id="2249697at2"/>
<protein>
    <submittedName>
        <fullName evidence="2">Uncharacterized protein</fullName>
    </submittedName>
</protein>
<reference evidence="2 3" key="1">
    <citation type="submission" date="2019-05" db="EMBL/GenBank/DDBJ databases">
        <title>The metagenome of a microbial culture collection derived from dairy environment covers the genomic content of the human microbiome.</title>
        <authorList>
            <person name="Roder T."/>
            <person name="Wuthrich D."/>
            <person name="Sattari Z."/>
            <person name="Von Ah U."/>
            <person name="Bar C."/>
            <person name="Ronchi F."/>
            <person name="Macpherson A.J."/>
            <person name="Ganal-Vonarburg S.C."/>
            <person name="Bruggmann R."/>
            <person name="Vergeres G."/>
        </authorList>
    </citation>
    <scope>NUCLEOTIDE SEQUENCE [LARGE SCALE GENOMIC DNA]</scope>
    <source>
        <strain evidence="2 3">FAM 18815</strain>
    </source>
</reference>
<feature type="region of interest" description="Disordered" evidence="1">
    <location>
        <begin position="292"/>
        <end position="317"/>
    </location>
</feature>
<evidence type="ECO:0000256" key="1">
    <source>
        <dbReference type="SAM" id="MobiDB-lite"/>
    </source>
</evidence>
<organism evidence="2 3">
    <name type="scientific">Pediococcus stilesii</name>
    <dbReference type="NCBI Taxonomy" id="331679"/>
    <lineage>
        <taxon>Bacteria</taxon>
        <taxon>Bacillati</taxon>
        <taxon>Bacillota</taxon>
        <taxon>Bacilli</taxon>
        <taxon>Lactobacillales</taxon>
        <taxon>Lactobacillaceae</taxon>
        <taxon>Pediococcus</taxon>
    </lineage>
</organism>
<dbReference type="EMBL" id="VBTH01000010">
    <property type="protein sequence ID" value="TLQ04065.1"/>
    <property type="molecule type" value="Genomic_DNA"/>
</dbReference>
<feature type="compositionally biased region" description="Basic and acidic residues" evidence="1">
    <location>
        <begin position="305"/>
        <end position="316"/>
    </location>
</feature>